<protein>
    <submittedName>
        <fullName evidence="3">Uncharacterized protein</fullName>
    </submittedName>
</protein>
<name>A0A9W9CZT8_9PEZI</name>
<comment type="caution">
    <text evidence="3">The sequence shown here is derived from an EMBL/GenBank/DDBJ whole genome shotgun (WGS) entry which is preliminary data.</text>
</comment>
<proteinExistence type="predicted"/>
<evidence type="ECO:0000313" key="4">
    <source>
        <dbReference type="Proteomes" id="UP001140453"/>
    </source>
</evidence>
<evidence type="ECO:0000256" key="2">
    <source>
        <dbReference type="SAM" id="SignalP"/>
    </source>
</evidence>
<sequence>MLFNRFSITFLALLSPLVIATALPNQGPGGGNNSGSGSGPDDGDEGGAGDVTEGIPDACLDVCTPISIVKNDCILEFGENLDARACICTTTDPDIATLAPLCADCVLVALADDLPENGDLKGESDLIELPPHCGFPGGAD</sequence>
<evidence type="ECO:0000313" key="3">
    <source>
        <dbReference type="EMBL" id="KAJ4394901.1"/>
    </source>
</evidence>
<accession>A0A9W9CZT8</accession>
<feature type="chain" id="PRO_5040720988" evidence="2">
    <location>
        <begin position="23"/>
        <end position="140"/>
    </location>
</feature>
<keyword evidence="2" id="KW-0732">Signal</keyword>
<reference evidence="3" key="1">
    <citation type="submission" date="2022-10" db="EMBL/GenBank/DDBJ databases">
        <title>Tapping the CABI collections for fungal endophytes: first genome assemblies for Collariella, Neodidymelliopsis, Ascochyta clinopodiicola, Didymella pomorum, Didymosphaeria variabile, Neocosmospora piperis and Neocucurbitaria cava.</title>
        <authorList>
            <person name="Hill R."/>
        </authorList>
    </citation>
    <scope>NUCLEOTIDE SEQUENCE</scope>
    <source>
        <strain evidence="3">IMI 355082</strain>
    </source>
</reference>
<dbReference type="Proteomes" id="UP001140453">
    <property type="component" value="Unassembled WGS sequence"/>
</dbReference>
<organism evidence="3 4">
    <name type="scientific">Gnomoniopsis smithogilvyi</name>
    <dbReference type="NCBI Taxonomy" id="1191159"/>
    <lineage>
        <taxon>Eukaryota</taxon>
        <taxon>Fungi</taxon>
        <taxon>Dikarya</taxon>
        <taxon>Ascomycota</taxon>
        <taxon>Pezizomycotina</taxon>
        <taxon>Sordariomycetes</taxon>
        <taxon>Sordariomycetidae</taxon>
        <taxon>Diaporthales</taxon>
        <taxon>Gnomoniaceae</taxon>
        <taxon>Gnomoniopsis</taxon>
    </lineage>
</organism>
<feature type="region of interest" description="Disordered" evidence="1">
    <location>
        <begin position="28"/>
        <end position="52"/>
    </location>
</feature>
<keyword evidence="4" id="KW-1185">Reference proteome</keyword>
<dbReference type="EMBL" id="JAPEVB010000002">
    <property type="protein sequence ID" value="KAJ4394901.1"/>
    <property type="molecule type" value="Genomic_DNA"/>
</dbReference>
<dbReference type="AlphaFoldDB" id="A0A9W9CZT8"/>
<evidence type="ECO:0000256" key="1">
    <source>
        <dbReference type="SAM" id="MobiDB-lite"/>
    </source>
</evidence>
<feature type="signal peptide" evidence="2">
    <location>
        <begin position="1"/>
        <end position="22"/>
    </location>
</feature>
<gene>
    <name evidence="3" type="ORF">N0V93_004121</name>
</gene>
<feature type="compositionally biased region" description="Gly residues" evidence="1">
    <location>
        <begin position="28"/>
        <end position="40"/>
    </location>
</feature>